<dbReference type="InterPro" id="IPR036779">
    <property type="entry name" value="LysM_dom_sf"/>
</dbReference>
<feature type="region of interest" description="Disordered" evidence="2">
    <location>
        <begin position="63"/>
        <end position="112"/>
    </location>
</feature>
<reference evidence="4 5" key="2">
    <citation type="journal article" date="2010" name="Stand. Genomic Sci.">
        <title>Complete genome sequence of Desulfohalobium retbaense type strain (HR(100)).</title>
        <authorList>
            <person name="Spring S."/>
            <person name="Nolan M."/>
            <person name="Lapidus A."/>
            <person name="Glavina Del Rio T."/>
            <person name="Copeland A."/>
            <person name="Tice H."/>
            <person name="Cheng J.F."/>
            <person name="Lucas S."/>
            <person name="Land M."/>
            <person name="Chen F."/>
            <person name="Bruce D."/>
            <person name="Goodwin L."/>
            <person name="Pitluck S."/>
            <person name="Ivanova N."/>
            <person name="Mavromatis K."/>
            <person name="Mikhailova N."/>
            <person name="Pati A."/>
            <person name="Chen A."/>
            <person name="Palaniappan K."/>
            <person name="Hauser L."/>
            <person name="Chang Y.J."/>
            <person name="Jeffries C.D."/>
            <person name="Munk C."/>
            <person name="Kiss H."/>
            <person name="Chain P."/>
            <person name="Han C."/>
            <person name="Brettin T."/>
            <person name="Detter J.C."/>
            <person name="Schuler E."/>
            <person name="Goker M."/>
            <person name="Rohde M."/>
            <person name="Bristow J."/>
            <person name="Eisen J.A."/>
            <person name="Markowitz V."/>
            <person name="Hugenholtz P."/>
            <person name="Kyrpides N.C."/>
            <person name="Klenk H.P."/>
        </authorList>
    </citation>
    <scope>NUCLEOTIDE SEQUENCE [LARGE SCALE GENOMIC DNA]</scope>
    <source>
        <strain evidence="4 5">DSM 5692</strain>
    </source>
</reference>
<dbReference type="SUPFAM" id="SSF54106">
    <property type="entry name" value="LysM domain"/>
    <property type="match status" value="4"/>
</dbReference>
<dbReference type="EMBL" id="CP001734">
    <property type="protein sequence ID" value="ACV67389.1"/>
    <property type="molecule type" value="Genomic_DNA"/>
</dbReference>
<dbReference type="CAZy" id="GH23">
    <property type="family name" value="Glycoside Hydrolase Family 23"/>
</dbReference>
<dbReference type="HOGENOM" id="CLU_009520_1_3_7"/>
<feature type="domain" description="LysM" evidence="3">
    <location>
        <begin position="447"/>
        <end position="490"/>
    </location>
</feature>
<dbReference type="CDD" id="cd00118">
    <property type="entry name" value="LysM"/>
    <property type="match status" value="4"/>
</dbReference>
<evidence type="ECO:0000256" key="1">
    <source>
        <dbReference type="ARBA" id="ARBA00007734"/>
    </source>
</evidence>
<dbReference type="Pfam" id="PF01464">
    <property type="entry name" value="SLT"/>
    <property type="match status" value="1"/>
</dbReference>
<dbReference type="eggNOG" id="COG0741">
    <property type="taxonomic scope" value="Bacteria"/>
</dbReference>
<proteinExistence type="inferred from homology"/>
<dbReference type="GO" id="GO:0000270">
    <property type="term" value="P:peptidoglycan metabolic process"/>
    <property type="evidence" value="ECO:0007669"/>
    <property type="project" value="InterPro"/>
</dbReference>
<protein>
    <submittedName>
        <fullName evidence="4">Lytic transglycosylase catalytic</fullName>
    </submittedName>
</protein>
<dbReference type="CDD" id="cd16894">
    <property type="entry name" value="MltD-like"/>
    <property type="match status" value="1"/>
</dbReference>
<dbReference type="PROSITE" id="PS51257">
    <property type="entry name" value="PROKAR_LIPOPROTEIN"/>
    <property type="match status" value="1"/>
</dbReference>
<dbReference type="PROSITE" id="PS00922">
    <property type="entry name" value="TRANSGLYCOSYLASE"/>
    <property type="match status" value="1"/>
</dbReference>
<evidence type="ECO:0000313" key="5">
    <source>
        <dbReference type="Proteomes" id="UP000001052"/>
    </source>
</evidence>
<dbReference type="PANTHER" id="PTHR33734">
    <property type="entry name" value="LYSM DOMAIN-CONTAINING GPI-ANCHORED PROTEIN 2"/>
    <property type="match status" value="1"/>
</dbReference>
<dbReference type="Proteomes" id="UP000001052">
    <property type="component" value="Chromosome"/>
</dbReference>
<dbReference type="GO" id="GO:0008932">
    <property type="term" value="F:lytic endotransglycosylase activity"/>
    <property type="evidence" value="ECO:0007669"/>
    <property type="project" value="TreeGrafter"/>
</dbReference>
<evidence type="ECO:0000313" key="4">
    <source>
        <dbReference type="EMBL" id="ACV67389.1"/>
    </source>
</evidence>
<gene>
    <name evidence="4" type="ordered locus">Dret_0087</name>
</gene>
<dbReference type="InterPro" id="IPR018392">
    <property type="entry name" value="LysM"/>
</dbReference>
<dbReference type="SMART" id="SM00257">
    <property type="entry name" value="LysM"/>
    <property type="match status" value="4"/>
</dbReference>
<keyword evidence="5" id="KW-1185">Reference proteome</keyword>
<dbReference type="GO" id="GO:0016020">
    <property type="term" value="C:membrane"/>
    <property type="evidence" value="ECO:0007669"/>
    <property type="project" value="InterPro"/>
</dbReference>
<evidence type="ECO:0000256" key="2">
    <source>
        <dbReference type="SAM" id="MobiDB-lite"/>
    </source>
</evidence>
<dbReference type="CAZy" id="CBM50">
    <property type="family name" value="Carbohydrate-Binding Module Family 50"/>
</dbReference>
<dbReference type="eggNOG" id="COG1388">
    <property type="taxonomic scope" value="Bacteria"/>
</dbReference>
<dbReference type="Pfam" id="PF01476">
    <property type="entry name" value="LysM"/>
    <property type="match status" value="4"/>
</dbReference>
<dbReference type="InterPro" id="IPR023346">
    <property type="entry name" value="Lysozyme-like_dom_sf"/>
</dbReference>
<feature type="domain" description="LysM" evidence="3">
    <location>
        <begin position="507"/>
        <end position="551"/>
    </location>
</feature>
<dbReference type="SUPFAM" id="SSF53955">
    <property type="entry name" value="Lysozyme-like"/>
    <property type="match status" value="1"/>
</dbReference>
<feature type="domain" description="LysM" evidence="3">
    <location>
        <begin position="388"/>
        <end position="431"/>
    </location>
</feature>
<dbReference type="OrthoDB" id="9815002at2"/>
<dbReference type="PROSITE" id="PS51782">
    <property type="entry name" value="LYSM"/>
    <property type="match status" value="4"/>
</dbReference>
<name>C8WZB4_DESRD</name>
<evidence type="ECO:0000259" key="3">
    <source>
        <dbReference type="PROSITE" id="PS51782"/>
    </source>
</evidence>
<dbReference type="STRING" id="485915.Dret_0087"/>
<comment type="similarity">
    <text evidence="1">Belongs to the transglycosylase Slt family.</text>
</comment>
<dbReference type="InterPro" id="IPR000189">
    <property type="entry name" value="Transglyc_AS"/>
</dbReference>
<organism evidence="4 5">
    <name type="scientific">Desulfohalobium retbaense (strain ATCC 49708 / DSM 5692 / JCM 16813 / HR100)</name>
    <dbReference type="NCBI Taxonomy" id="485915"/>
    <lineage>
        <taxon>Bacteria</taxon>
        <taxon>Pseudomonadati</taxon>
        <taxon>Thermodesulfobacteriota</taxon>
        <taxon>Desulfovibrionia</taxon>
        <taxon>Desulfovibrionales</taxon>
        <taxon>Desulfohalobiaceae</taxon>
        <taxon>Desulfohalobium</taxon>
    </lineage>
</organism>
<feature type="compositionally biased region" description="Basic and acidic residues" evidence="2">
    <location>
        <begin position="101"/>
        <end position="112"/>
    </location>
</feature>
<dbReference type="Gene3D" id="3.10.350.10">
    <property type="entry name" value="LysM domain"/>
    <property type="match status" value="4"/>
</dbReference>
<dbReference type="AlphaFoldDB" id="C8WZB4"/>
<dbReference type="RefSeq" id="WP_015750548.1">
    <property type="nucleotide sequence ID" value="NC_013223.1"/>
</dbReference>
<feature type="domain" description="LysM" evidence="3">
    <location>
        <begin position="573"/>
        <end position="617"/>
    </location>
</feature>
<reference evidence="5" key="1">
    <citation type="submission" date="2009-09" db="EMBL/GenBank/DDBJ databases">
        <title>The complete chromosome of Desulfohalobium retbaense DSM 5692.</title>
        <authorList>
            <consortium name="US DOE Joint Genome Institute (JGI-PGF)"/>
            <person name="Lucas S."/>
            <person name="Copeland A."/>
            <person name="Lapidus A."/>
            <person name="Glavina del Rio T."/>
            <person name="Dalin E."/>
            <person name="Tice H."/>
            <person name="Bruce D."/>
            <person name="Goodwin L."/>
            <person name="Pitluck S."/>
            <person name="Kyrpides N."/>
            <person name="Mavromatis K."/>
            <person name="Ivanova N."/>
            <person name="Mikhailova N."/>
            <person name="Munk A.C."/>
            <person name="Brettin T."/>
            <person name="Detter J.C."/>
            <person name="Han C."/>
            <person name="Tapia R."/>
            <person name="Larimer F."/>
            <person name="Land M."/>
            <person name="Hauser L."/>
            <person name="Markowitz V."/>
            <person name="Cheng J.-F."/>
            <person name="Hugenholtz P."/>
            <person name="Woyke T."/>
            <person name="Wu D."/>
            <person name="Spring S."/>
            <person name="Klenk H.-P."/>
            <person name="Eisen J.A."/>
        </authorList>
    </citation>
    <scope>NUCLEOTIDE SEQUENCE [LARGE SCALE GENOMIC DNA]</scope>
    <source>
        <strain evidence="5">DSM 5692</strain>
    </source>
</reference>
<dbReference type="PANTHER" id="PTHR33734:SF22">
    <property type="entry name" value="MEMBRANE-BOUND LYTIC MUREIN TRANSGLYCOSYLASE D"/>
    <property type="match status" value="1"/>
</dbReference>
<accession>C8WZB4</accession>
<dbReference type="Gene3D" id="1.10.530.10">
    <property type="match status" value="1"/>
</dbReference>
<dbReference type="KEGG" id="drt:Dret_0087"/>
<sequence>MPYVFPRAFVLVLLLAVGCAPLTNSPQSQHTGKMQNATPENTAVNASCPVSAAPSAVTEKAARNASKPEQQDLAAEATGSDADLKQPLEEEVQADVSSNATDKEPALTQAEKKALESEAEIQFDLDVRETERMQKFFRYYTHKHRKTFQRWLKRAEPYLPHIRKVITEKGLPQDLVFLPFAESGFNPWAYSRAGAAGLWQFMPATGRHFDLRVDWWMDERRDPYASTQAAAEYLSRLYGQFQDWYLALAAYNAGEGNVGRALERSGCDNFYDLASSRRYLKSETRNYVPKFQAILKIVRNLEELGFEPIDWDASPEPSQVAIKGGTDLMGLADATGMSWSEFRKANPKFRRTVSPPDASYQVQIPAPKVAQAKAYLDGPRAQKMAGGKRYRVRSGDSWWRIARRFDVPLTALMRLNNTRSKMLHPGDSVLIPVSGEAARARVAAQDGEYVVQRGDSLWELARRMDTTVTKLRRANNLQNTTLRVGQRLTIPGGSQKAKTRQIAQRRSNYTVKKGDTLWELSRRFGLSLNTLVQANGIGRSSALQVGQKLYIPDRGRTTQVAKAREKAAHQRLVRYTVRQGDNLWTIARRFGVSADALQDWNNLGKNELIHPGDNLRVYIQ</sequence>
<dbReference type="InterPro" id="IPR008258">
    <property type="entry name" value="Transglycosylase_SLT_dom_1"/>
</dbReference>